<dbReference type="SMART" id="SM00091">
    <property type="entry name" value="PAS"/>
    <property type="match status" value="1"/>
</dbReference>
<dbReference type="SMART" id="SM00448">
    <property type="entry name" value="REC"/>
    <property type="match status" value="1"/>
</dbReference>
<dbReference type="Pfam" id="PF13426">
    <property type="entry name" value="PAS_9"/>
    <property type="match status" value="1"/>
</dbReference>
<dbReference type="InterPro" id="IPR004358">
    <property type="entry name" value="Sig_transdc_His_kin-like_C"/>
</dbReference>
<evidence type="ECO:0000313" key="9">
    <source>
        <dbReference type="EMBL" id="NNU81152.1"/>
    </source>
</evidence>
<dbReference type="SMART" id="SM00387">
    <property type="entry name" value="HATPase_c"/>
    <property type="match status" value="1"/>
</dbReference>
<gene>
    <name evidence="9" type="ORF">HMH01_11970</name>
</gene>
<feature type="domain" description="Response regulatory" evidence="6">
    <location>
        <begin position="389"/>
        <end position="505"/>
    </location>
</feature>
<dbReference type="Pfam" id="PF02518">
    <property type="entry name" value="HATPase_c"/>
    <property type="match status" value="1"/>
</dbReference>
<organism evidence="9 10">
    <name type="scientific">Halovulum dunhuangense</name>
    <dbReference type="NCBI Taxonomy" id="1505036"/>
    <lineage>
        <taxon>Bacteria</taxon>
        <taxon>Pseudomonadati</taxon>
        <taxon>Pseudomonadota</taxon>
        <taxon>Alphaproteobacteria</taxon>
        <taxon>Rhodobacterales</taxon>
        <taxon>Paracoccaceae</taxon>
        <taxon>Halovulum</taxon>
    </lineage>
</organism>
<dbReference type="Gene3D" id="3.30.450.20">
    <property type="entry name" value="PAS domain"/>
    <property type="match status" value="1"/>
</dbReference>
<dbReference type="SUPFAM" id="SSF55874">
    <property type="entry name" value="ATPase domain of HSP90 chaperone/DNA topoisomerase II/histidine kinase"/>
    <property type="match status" value="1"/>
</dbReference>
<accession>A0A849L4N4</accession>
<dbReference type="NCBIfam" id="TIGR00229">
    <property type="entry name" value="sensory_box"/>
    <property type="match status" value="1"/>
</dbReference>
<dbReference type="Gene3D" id="3.30.565.10">
    <property type="entry name" value="Histidine kinase-like ATPase, C-terminal domain"/>
    <property type="match status" value="1"/>
</dbReference>
<evidence type="ECO:0000256" key="2">
    <source>
        <dbReference type="ARBA" id="ARBA00012438"/>
    </source>
</evidence>
<dbReference type="Gene3D" id="1.10.287.130">
    <property type="match status" value="1"/>
</dbReference>
<dbReference type="Gene3D" id="3.40.50.2300">
    <property type="match status" value="1"/>
</dbReference>
<dbReference type="PROSITE" id="PS50112">
    <property type="entry name" value="PAS"/>
    <property type="match status" value="1"/>
</dbReference>
<dbReference type="InterPro" id="IPR005467">
    <property type="entry name" value="His_kinase_dom"/>
</dbReference>
<dbReference type="SUPFAM" id="SSF55785">
    <property type="entry name" value="PYP-like sensor domain (PAS domain)"/>
    <property type="match status" value="1"/>
</dbReference>
<dbReference type="InterPro" id="IPR036097">
    <property type="entry name" value="HisK_dim/P_sf"/>
</dbReference>
<feature type="domain" description="PAC" evidence="8">
    <location>
        <begin position="82"/>
        <end position="132"/>
    </location>
</feature>
<dbReference type="Pfam" id="PF00512">
    <property type="entry name" value="HisKA"/>
    <property type="match status" value="1"/>
</dbReference>
<evidence type="ECO:0000259" key="7">
    <source>
        <dbReference type="PROSITE" id="PS50112"/>
    </source>
</evidence>
<feature type="modified residue" description="4-aspartylphosphate" evidence="4">
    <location>
        <position position="439"/>
    </location>
</feature>
<dbReference type="InterPro" id="IPR003661">
    <property type="entry name" value="HisK_dim/P_dom"/>
</dbReference>
<evidence type="ECO:0000259" key="5">
    <source>
        <dbReference type="PROSITE" id="PS50109"/>
    </source>
</evidence>
<comment type="catalytic activity">
    <reaction evidence="1">
        <text>ATP + protein L-histidine = ADP + protein N-phospho-L-histidine.</text>
        <dbReference type="EC" id="2.7.13.3"/>
    </reaction>
</comment>
<evidence type="ECO:0000259" key="6">
    <source>
        <dbReference type="PROSITE" id="PS50110"/>
    </source>
</evidence>
<evidence type="ECO:0000256" key="1">
    <source>
        <dbReference type="ARBA" id="ARBA00000085"/>
    </source>
</evidence>
<feature type="domain" description="PAS" evidence="7">
    <location>
        <begin position="7"/>
        <end position="59"/>
    </location>
</feature>
<dbReference type="SUPFAM" id="SSF47384">
    <property type="entry name" value="Homodimeric domain of signal transducing histidine kinase"/>
    <property type="match status" value="1"/>
</dbReference>
<evidence type="ECO:0000313" key="10">
    <source>
        <dbReference type="Proteomes" id="UP000572377"/>
    </source>
</evidence>
<sequence length="510" mass="55120">MTGATLDAAVLNAVFDSAAEAMVVTDRYGRMLRVNAATLRMFGHKTEEILGASLSLLIPRGRSRRAVHDMQSYPAETILGAAGTEVEARRKDGSRFSAGLSVGRVTCEDGPLFVVILHDLTQRKAVERALERARRMESVGRLSGTLAHDFKNMLTVIIGNLELLERRIPPGAENELIQDALDAAQTGVDLTDSLMGFSRHRNLAPRRLDINAIVERGSALMRRSLGPDIDVTLQLAGELWPVKADASQLRSALINLVLNAQEAMPEGGRLMIRTENTEIDDAFLAQELDIQPGSYVRISVCDTGIGMDEETQLRAFEPLFTTKQKTGGMGLGLASVYGFALHSGGHATIYSEPGVGTTVSLYLPADEAAEQNRIAPQPAAGMGAGDGQVVLVVEDRPELRRSTLARLEALGYATLGAADTEEALALLGARPDIALVLTDLVIGEEPRGLALTERIRERFPHVRTLLATGCTQELHNPLRAGDADLQILHKPYRQIELAARLDHLLGRASA</sequence>
<dbReference type="EMBL" id="JABFBC010000002">
    <property type="protein sequence ID" value="NNU81152.1"/>
    <property type="molecule type" value="Genomic_DNA"/>
</dbReference>
<evidence type="ECO:0000256" key="3">
    <source>
        <dbReference type="ARBA" id="ARBA00022553"/>
    </source>
</evidence>
<name>A0A849L4N4_9RHOB</name>
<dbReference type="SUPFAM" id="SSF52172">
    <property type="entry name" value="CheY-like"/>
    <property type="match status" value="1"/>
</dbReference>
<evidence type="ECO:0000259" key="8">
    <source>
        <dbReference type="PROSITE" id="PS50113"/>
    </source>
</evidence>
<dbReference type="AlphaFoldDB" id="A0A849L4N4"/>
<dbReference type="InterPro" id="IPR036890">
    <property type="entry name" value="HATPase_C_sf"/>
</dbReference>
<dbReference type="InterPro" id="IPR001789">
    <property type="entry name" value="Sig_transdc_resp-reg_receiver"/>
</dbReference>
<dbReference type="PROSITE" id="PS50110">
    <property type="entry name" value="RESPONSE_REGULATORY"/>
    <property type="match status" value="1"/>
</dbReference>
<feature type="domain" description="Histidine kinase" evidence="5">
    <location>
        <begin position="145"/>
        <end position="367"/>
    </location>
</feature>
<dbReference type="InterPro" id="IPR000014">
    <property type="entry name" value="PAS"/>
</dbReference>
<dbReference type="EC" id="2.7.13.3" evidence="2"/>
<comment type="caution">
    <text evidence="9">The sequence shown here is derived from an EMBL/GenBank/DDBJ whole genome shotgun (WGS) entry which is preliminary data.</text>
</comment>
<dbReference type="PROSITE" id="PS50113">
    <property type="entry name" value="PAC"/>
    <property type="match status" value="1"/>
</dbReference>
<dbReference type="InterPro" id="IPR011006">
    <property type="entry name" value="CheY-like_superfamily"/>
</dbReference>
<dbReference type="InterPro" id="IPR035965">
    <property type="entry name" value="PAS-like_dom_sf"/>
</dbReference>
<dbReference type="Proteomes" id="UP000572377">
    <property type="component" value="Unassembled WGS sequence"/>
</dbReference>
<keyword evidence="10" id="KW-1185">Reference proteome</keyword>
<dbReference type="InterPro" id="IPR003594">
    <property type="entry name" value="HATPase_dom"/>
</dbReference>
<dbReference type="CDD" id="cd00082">
    <property type="entry name" value="HisKA"/>
    <property type="match status" value="1"/>
</dbReference>
<dbReference type="CDD" id="cd00130">
    <property type="entry name" value="PAS"/>
    <property type="match status" value="1"/>
</dbReference>
<dbReference type="PANTHER" id="PTHR43065">
    <property type="entry name" value="SENSOR HISTIDINE KINASE"/>
    <property type="match status" value="1"/>
</dbReference>
<keyword evidence="3 4" id="KW-0597">Phosphoprotein</keyword>
<reference evidence="9 10" key="1">
    <citation type="submission" date="2020-05" db="EMBL/GenBank/DDBJ databases">
        <title>Gimesia benthica sp. nov., a novel planctomycete isolated from a deep-sea water sample of the Northwest Indian Ocean.</title>
        <authorList>
            <person name="Wang J."/>
            <person name="Ruan C."/>
            <person name="Song L."/>
            <person name="Zhu Y."/>
            <person name="Li A."/>
            <person name="Zheng X."/>
            <person name="Wang L."/>
            <person name="Lu Z."/>
            <person name="Huang Y."/>
            <person name="Du W."/>
            <person name="Zhou Y."/>
            <person name="Huang L."/>
            <person name="Dai X."/>
        </authorList>
    </citation>
    <scope>NUCLEOTIDE SEQUENCE [LARGE SCALE GENOMIC DNA]</scope>
    <source>
        <strain evidence="9 10">YYQ-30</strain>
    </source>
</reference>
<dbReference type="RefSeq" id="WP_171325856.1">
    <property type="nucleotide sequence ID" value="NZ_JABFBC010000002.1"/>
</dbReference>
<dbReference type="Pfam" id="PF00072">
    <property type="entry name" value="Response_reg"/>
    <property type="match status" value="1"/>
</dbReference>
<dbReference type="GO" id="GO:0000155">
    <property type="term" value="F:phosphorelay sensor kinase activity"/>
    <property type="evidence" value="ECO:0007669"/>
    <property type="project" value="InterPro"/>
</dbReference>
<evidence type="ECO:0000256" key="4">
    <source>
        <dbReference type="PROSITE-ProRule" id="PRU00169"/>
    </source>
</evidence>
<dbReference type="PANTHER" id="PTHR43065:SF42">
    <property type="entry name" value="TWO-COMPONENT SENSOR PPRA"/>
    <property type="match status" value="1"/>
</dbReference>
<protein>
    <recommendedName>
        <fullName evidence="2">histidine kinase</fullName>
        <ecNumber evidence="2">2.7.13.3</ecNumber>
    </recommendedName>
</protein>
<dbReference type="InterPro" id="IPR000700">
    <property type="entry name" value="PAS-assoc_C"/>
</dbReference>
<dbReference type="PRINTS" id="PR00344">
    <property type="entry name" value="BCTRLSENSOR"/>
</dbReference>
<dbReference type="PROSITE" id="PS50109">
    <property type="entry name" value="HIS_KIN"/>
    <property type="match status" value="1"/>
</dbReference>
<dbReference type="SMART" id="SM00388">
    <property type="entry name" value="HisKA"/>
    <property type="match status" value="1"/>
</dbReference>
<proteinExistence type="predicted"/>